<organism evidence="4 5">
    <name type="scientific">Cytobacillus mangrovibacter</name>
    <dbReference type="NCBI Taxonomy" id="3299024"/>
    <lineage>
        <taxon>Bacteria</taxon>
        <taxon>Bacillati</taxon>
        <taxon>Bacillota</taxon>
        <taxon>Bacilli</taxon>
        <taxon>Bacillales</taxon>
        <taxon>Bacillaceae</taxon>
        <taxon>Cytobacillus</taxon>
    </lineage>
</organism>
<dbReference type="InterPro" id="IPR051465">
    <property type="entry name" value="Cell_Envelope_Struct_Comp"/>
</dbReference>
<feature type="signal peptide" evidence="2">
    <location>
        <begin position="1"/>
        <end position="25"/>
    </location>
</feature>
<gene>
    <name evidence="4" type="ORF">ACFYKT_08805</name>
</gene>
<accession>A0ABW6K0B7</accession>
<proteinExistence type="predicted"/>
<dbReference type="PANTHER" id="PTHR43308:SF5">
    <property type="entry name" value="S-LAYER PROTEIN _ PEPTIDOGLYCAN ENDO-BETA-N-ACETYLGLUCOSAMINIDASE"/>
    <property type="match status" value="1"/>
</dbReference>
<evidence type="ECO:0000259" key="3">
    <source>
        <dbReference type="PROSITE" id="PS51272"/>
    </source>
</evidence>
<dbReference type="InterPro" id="IPR001119">
    <property type="entry name" value="SLH_dom"/>
</dbReference>
<feature type="domain" description="SLH" evidence="3">
    <location>
        <begin position="144"/>
        <end position="207"/>
    </location>
</feature>
<keyword evidence="1 2" id="KW-0732">Signal</keyword>
<evidence type="ECO:0000313" key="5">
    <source>
        <dbReference type="Proteomes" id="UP001601058"/>
    </source>
</evidence>
<dbReference type="PROSITE" id="PS51272">
    <property type="entry name" value="SLH"/>
    <property type="match status" value="3"/>
</dbReference>
<evidence type="ECO:0000256" key="2">
    <source>
        <dbReference type="SAM" id="SignalP"/>
    </source>
</evidence>
<name>A0ABW6K0B7_9BACI</name>
<dbReference type="Pfam" id="PF00395">
    <property type="entry name" value="SLH"/>
    <property type="match status" value="3"/>
</dbReference>
<feature type="chain" id="PRO_5046637567" evidence="2">
    <location>
        <begin position="26"/>
        <end position="218"/>
    </location>
</feature>
<dbReference type="RefSeq" id="WP_389218415.1">
    <property type="nucleotide sequence ID" value="NZ_JBIACJ010000004.1"/>
</dbReference>
<keyword evidence="5" id="KW-1185">Reference proteome</keyword>
<evidence type="ECO:0000313" key="4">
    <source>
        <dbReference type="EMBL" id="MFE8696435.1"/>
    </source>
</evidence>
<dbReference type="PANTHER" id="PTHR43308">
    <property type="entry name" value="OUTER MEMBRANE PROTEIN ALPHA-RELATED"/>
    <property type="match status" value="1"/>
</dbReference>
<dbReference type="Proteomes" id="UP001601058">
    <property type="component" value="Unassembled WGS sequence"/>
</dbReference>
<evidence type="ECO:0000256" key="1">
    <source>
        <dbReference type="ARBA" id="ARBA00022729"/>
    </source>
</evidence>
<dbReference type="EMBL" id="JBIACJ010000004">
    <property type="protein sequence ID" value="MFE8696435.1"/>
    <property type="molecule type" value="Genomic_DNA"/>
</dbReference>
<protein>
    <submittedName>
        <fullName evidence="4">S-layer homology domain-containing protein</fullName>
    </submittedName>
</protein>
<feature type="domain" description="SLH" evidence="3">
    <location>
        <begin position="88"/>
        <end position="143"/>
    </location>
</feature>
<sequence>MKKLGFLVIVASIVSSLLFGLTIQAATFKDIPNNFWAKSEIDYLFGKNIISGYPNGNFGPNDNVKRIDAAAMVVKALNLNTTNRPNPQFKDISRSTVGFDVIATVVDEGIFTGTDGSFYPNKTLTRAEMAAIINRAFKLEKKSTKVTFKDVNSKFWGYLDIQNLVGHKITEGFPNNTFQPSNPTTRAQFSVFLTRALKGKEGNTGTPDKDSFEVIGIY</sequence>
<reference evidence="4 5" key="1">
    <citation type="submission" date="2024-08" db="EMBL/GenBank/DDBJ databases">
        <title>Two novel Cytobacillus novel species.</title>
        <authorList>
            <person name="Liu G."/>
        </authorList>
    </citation>
    <scope>NUCLEOTIDE SEQUENCE [LARGE SCALE GENOMIC DNA]</scope>
    <source>
        <strain evidence="4 5">FJAT-53684</strain>
    </source>
</reference>
<feature type="domain" description="SLH" evidence="3">
    <location>
        <begin position="24"/>
        <end position="87"/>
    </location>
</feature>
<comment type="caution">
    <text evidence="4">The sequence shown here is derived from an EMBL/GenBank/DDBJ whole genome shotgun (WGS) entry which is preliminary data.</text>
</comment>